<proteinExistence type="predicted"/>
<dbReference type="Proteomes" id="UP000183190">
    <property type="component" value="Unassembled WGS sequence"/>
</dbReference>
<keyword evidence="3" id="KW-0804">Transcription</keyword>
<keyword evidence="2" id="KW-0238">DNA-binding</keyword>
<dbReference type="GO" id="GO:0003700">
    <property type="term" value="F:DNA-binding transcription factor activity"/>
    <property type="evidence" value="ECO:0007669"/>
    <property type="project" value="InterPro"/>
</dbReference>
<dbReference type="AlphaFoldDB" id="A0A1H6K2N2"/>
<name>A0A1H6K2N2_RUMFL</name>
<dbReference type="EMBL" id="FNWV01000007">
    <property type="protein sequence ID" value="SEH69318.1"/>
    <property type="molecule type" value="Genomic_DNA"/>
</dbReference>
<dbReference type="PANTHER" id="PTHR38445">
    <property type="entry name" value="HTH-TYPE TRANSCRIPTIONAL REPRESSOR YTRA"/>
    <property type="match status" value="1"/>
</dbReference>
<gene>
    <name evidence="5" type="ORF">SAMN02910265_02168</name>
</gene>
<feature type="domain" description="HTH gntR-type" evidence="4">
    <location>
        <begin position="10"/>
        <end position="78"/>
    </location>
</feature>
<evidence type="ECO:0000256" key="3">
    <source>
        <dbReference type="ARBA" id="ARBA00023163"/>
    </source>
</evidence>
<evidence type="ECO:0000256" key="2">
    <source>
        <dbReference type="ARBA" id="ARBA00023125"/>
    </source>
</evidence>
<dbReference type="PANTHER" id="PTHR38445:SF9">
    <property type="entry name" value="HTH-TYPE TRANSCRIPTIONAL REPRESSOR YTRA"/>
    <property type="match status" value="1"/>
</dbReference>
<reference evidence="5 6" key="1">
    <citation type="submission" date="2016-10" db="EMBL/GenBank/DDBJ databases">
        <authorList>
            <person name="de Groot N.N."/>
        </authorList>
    </citation>
    <scope>NUCLEOTIDE SEQUENCE [LARGE SCALE GENOMIC DNA]</scope>
    <source>
        <strain evidence="5 6">YAD2003</strain>
    </source>
</reference>
<keyword evidence="1" id="KW-0805">Transcription regulation</keyword>
<dbReference type="CDD" id="cd07377">
    <property type="entry name" value="WHTH_GntR"/>
    <property type="match status" value="1"/>
</dbReference>
<dbReference type="GO" id="GO:0003677">
    <property type="term" value="F:DNA binding"/>
    <property type="evidence" value="ECO:0007669"/>
    <property type="project" value="UniProtKB-KW"/>
</dbReference>
<evidence type="ECO:0000256" key="1">
    <source>
        <dbReference type="ARBA" id="ARBA00023015"/>
    </source>
</evidence>
<dbReference type="RefSeq" id="WP_074717264.1">
    <property type="nucleotide sequence ID" value="NZ_FNWV01000007.1"/>
</dbReference>
<sequence length="124" mass="13899">MFSVDLTSRTPIYEQIYQKIVGLILSGVLTENEQLPSVRSLAKSTGVNPNTVAKAYQELERNGVIYSVPGRGSFISAQNFDEFRKKALTDFDNAVNEAFDKGISPEDLKVRIETLYISYGKEQE</sequence>
<dbReference type="SUPFAM" id="SSF46785">
    <property type="entry name" value="Winged helix' DNA-binding domain"/>
    <property type="match status" value="1"/>
</dbReference>
<evidence type="ECO:0000259" key="4">
    <source>
        <dbReference type="PROSITE" id="PS50949"/>
    </source>
</evidence>
<dbReference type="InterPro" id="IPR000524">
    <property type="entry name" value="Tscrpt_reg_HTH_GntR"/>
</dbReference>
<dbReference type="Pfam" id="PF00392">
    <property type="entry name" value="GntR"/>
    <property type="match status" value="1"/>
</dbReference>
<evidence type="ECO:0000313" key="6">
    <source>
        <dbReference type="Proteomes" id="UP000183190"/>
    </source>
</evidence>
<dbReference type="PROSITE" id="PS50949">
    <property type="entry name" value="HTH_GNTR"/>
    <property type="match status" value="1"/>
</dbReference>
<dbReference type="InterPro" id="IPR036390">
    <property type="entry name" value="WH_DNA-bd_sf"/>
</dbReference>
<dbReference type="SMART" id="SM00345">
    <property type="entry name" value="HTH_GNTR"/>
    <property type="match status" value="1"/>
</dbReference>
<dbReference type="Gene3D" id="1.10.10.10">
    <property type="entry name" value="Winged helix-like DNA-binding domain superfamily/Winged helix DNA-binding domain"/>
    <property type="match status" value="1"/>
</dbReference>
<protein>
    <submittedName>
        <fullName evidence="5">GntR family transcriptional regulator</fullName>
    </submittedName>
</protein>
<accession>A0A1H6K2N2</accession>
<dbReference type="OrthoDB" id="9801546at2"/>
<evidence type="ECO:0000313" key="5">
    <source>
        <dbReference type="EMBL" id="SEH69318.1"/>
    </source>
</evidence>
<dbReference type="InterPro" id="IPR036388">
    <property type="entry name" value="WH-like_DNA-bd_sf"/>
</dbReference>
<organism evidence="5 6">
    <name type="scientific">Ruminococcus flavefaciens</name>
    <dbReference type="NCBI Taxonomy" id="1265"/>
    <lineage>
        <taxon>Bacteria</taxon>
        <taxon>Bacillati</taxon>
        <taxon>Bacillota</taxon>
        <taxon>Clostridia</taxon>
        <taxon>Eubacteriales</taxon>
        <taxon>Oscillospiraceae</taxon>
        <taxon>Ruminococcus</taxon>
    </lineage>
</organism>